<evidence type="ECO:0000256" key="2">
    <source>
        <dbReference type="PROSITE-ProRule" id="PRU00169"/>
    </source>
</evidence>
<dbReference type="GO" id="GO:0000156">
    <property type="term" value="F:phosphorelay response regulator activity"/>
    <property type="evidence" value="ECO:0007669"/>
    <property type="project" value="TreeGrafter"/>
</dbReference>
<dbReference type="InterPro" id="IPR036388">
    <property type="entry name" value="WH-like_DNA-bd_sf"/>
</dbReference>
<organism evidence="6 7">
    <name type="scientific">Rhodanobacter glycinis</name>
    <dbReference type="NCBI Taxonomy" id="582702"/>
    <lineage>
        <taxon>Bacteria</taxon>
        <taxon>Pseudomonadati</taxon>
        <taxon>Pseudomonadota</taxon>
        <taxon>Gammaproteobacteria</taxon>
        <taxon>Lysobacterales</taxon>
        <taxon>Rhodanobacteraceae</taxon>
        <taxon>Rhodanobacter</taxon>
    </lineage>
</organism>
<proteinExistence type="predicted"/>
<accession>A0A5B9DWT7</accession>
<dbReference type="Proteomes" id="UP000321807">
    <property type="component" value="Chromosome"/>
</dbReference>
<evidence type="ECO:0000256" key="3">
    <source>
        <dbReference type="PROSITE-ProRule" id="PRU01091"/>
    </source>
</evidence>
<reference evidence="6 7" key="1">
    <citation type="submission" date="2019-08" db="EMBL/GenBank/DDBJ databases">
        <title>Complete genome sequence of Rhodanobacter glycinis strain T01E-68 isolated from tomato root.</title>
        <authorList>
            <person name="Weon H.-Y."/>
            <person name="Lee S.A."/>
        </authorList>
    </citation>
    <scope>NUCLEOTIDE SEQUENCE [LARGE SCALE GENOMIC DNA]</scope>
    <source>
        <strain evidence="6 7">T01E-68</strain>
    </source>
</reference>
<dbReference type="GO" id="GO:0005829">
    <property type="term" value="C:cytosol"/>
    <property type="evidence" value="ECO:0007669"/>
    <property type="project" value="TreeGrafter"/>
</dbReference>
<name>A0A5B9DWT7_9GAMM</name>
<dbReference type="InterPro" id="IPR001789">
    <property type="entry name" value="Sig_transdc_resp-reg_receiver"/>
</dbReference>
<dbReference type="EMBL" id="CP042807">
    <property type="protein sequence ID" value="QEE23604.1"/>
    <property type="molecule type" value="Genomic_DNA"/>
</dbReference>
<dbReference type="SMART" id="SM00862">
    <property type="entry name" value="Trans_reg_C"/>
    <property type="match status" value="1"/>
</dbReference>
<evidence type="ECO:0000259" key="4">
    <source>
        <dbReference type="PROSITE" id="PS50110"/>
    </source>
</evidence>
<dbReference type="InterPro" id="IPR039420">
    <property type="entry name" value="WalR-like"/>
</dbReference>
<sequence length="229" mass="25498">MRILLVEDEPEMALALRTALQRHHMLADIAPSLAQASEALRQNVHDLLLLDRQLPDGDGATLIRLARQLNADLPVIMLTARGSLADRVGGLDLGADDYLVKPFAVEELLARIRAISRRPSQVALPTATMGNLRFDFAAREAFVDDIVLPLPRRQLLVLEALLLRQGRTVRREVLEESVYDFNDAIQSNALDAHVSKLRRALAEADARVDIHVIRGIGYLLKERLDAREG</sequence>
<keyword evidence="2" id="KW-0597">Phosphoprotein</keyword>
<dbReference type="PROSITE" id="PS51755">
    <property type="entry name" value="OMPR_PHOB"/>
    <property type="match status" value="1"/>
</dbReference>
<evidence type="ECO:0000256" key="1">
    <source>
        <dbReference type="ARBA" id="ARBA00023125"/>
    </source>
</evidence>
<evidence type="ECO:0000313" key="7">
    <source>
        <dbReference type="Proteomes" id="UP000321807"/>
    </source>
</evidence>
<evidence type="ECO:0000313" key="6">
    <source>
        <dbReference type="EMBL" id="QEE23604.1"/>
    </source>
</evidence>
<protein>
    <submittedName>
        <fullName evidence="6">Response regulator transcription factor</fullName>
    </submittedName>
</protein>
<dbReference type="GO" id="GO:0032993">
    <property type="term" value="C:protein-DNA complex"/>
    <property type="evidence" value="ECO:0007669"/>
    <property type="project" value="TreeGrafter"/>
</dbReference>
<dbReference type="RefSeq" id="WP_147626319.1">
    <property type="nucleotide sequence ID" value="NZ_CP042807.1"/>
</dbReference>
<keyword evidence="1 3" id="KW-0238">DNA-binding</keyword>
<dbReference type="InterPro" id="IPR001867">
    <property type="entry name" value="OmpR/PhoB-type_DNA-bd"/>
</dbReference>
<feature type="DNA-binding region" description="OmpR/PhoB-type" evidence="3">
    <location>
        <begin position="124"/>
        <end position="222"/>
    </location>
</feature>
<dbReference type="Gene3D" id="1.10.10.10">
    <property type="entry name" value="Winged helix-like DNA-binding domain superfamily/Winged helix DNA-binding domain"/>
    <property type="match status" value="1"/>
</dbReference>
<gene>
    <name evidence="6" type="ORF">CS053_03075</name>
</gene>
<dbReference type="CDD" id="cd00383">
    <property type="entry name" value="trans_reg_C"/>
    <property type="match status" value="1"/>
</dbReference>
<dbReference type="PROSITE" id="PS50110">
    <property type="entry name" value="RESPONSE_REGULATORY"/>
    <property type="match status" value="1"/>
</dbReference>
<dbReference type="KEGG" id="rgl:CS053_03075"/>
<dbReference type="Pfam" id="PF00072">
    <property type="entry name" value="Response_reg"/>
    <property type="match status" value="1"/>
</dbReference>
<dbReference type="Gene3D" id="6.10.250.690">
    <property type="match status" value="1"/>
</dbReference>
<dbReference type="Pfam" id="PF00486">
    <property type="entry name" value="Trans_reg_C"/>
    <property type="match status" value="1"/>
</dbReference>
<dbReference type="PANTHER" id="PTHR48111">
    <property type="entry name" value="REGULATOR OF RPOS"/>
    <property type="match status" value="1"/>
</dbReference>
<dbReference type="GO" id="GO:0000976">
    <property type="term" value="F:transcription cis-regulatory region binding"/>
    <property type="evidence" value="ECO:0007669"/>
    <property type="project" value="TreeGrafter"/>
</dbReference>
<feature type="modified residue" description="4-aspartylphosphate" evidence="2">
    <location>
        <position position="51"/>
    </location>
</feature>
<dbReference type="SMART" id="SM00448">
    <property type="entry name" value="REC"/>
    <property type="match status" value="1"/>
</dbReference>
<dbReference type="InterPro" id="IPR011006">
    <property type="entry name" value="CheY-like_superfamily"/>
</dbReference>
<dbReference type="SUPFAM" id="SSF52172">
    <property type="entry name" value="CheY-like"/>
    <property type="match status" value="1"/>
</dbReference>
<dbReference type="PANTHER" id="PTHR48111:SF36">
    <property type="entry name" value="TRANSCRIPTIONAL REGULATORY PROTEIN CUTR"/>
    <property type="match status" value="1"/>
</dbReference>
<dbReference type="Gene3D" id="3.40.50.2300">
    <property type="match status" value="1"/>
</dbReference>
<feature type="domain" description="Response regulatory" evidence="4">
    <location>
        <begin position="2"/>
        <end position="116"/>
    </location>
</feature>
<dbReference type="GO" id="GO:0006355">
    <property type="term" value="P:regulation of DNA-templated transcription"/>
    <property type="evidence" value="ECO:0007669"/>
    <property type="project" value="InterPro"/>
</dbReference>
<feature type="domain" description="OmpR/PhoB-type" evidence="5">
    <location>
        <begin position="124"/>
        <end position="222"/>
    </location>
</feature>
<dbReference type="AlphaFoldDB" id="A0A5B9DWT7"/>
<evidence type="ECO:0000259" key="5">
    <source>
        <dbReference type="PROSITE" id="PS51755"/>
    </source>
</evidence>